<feature type="region of interest" description="Disordered" evidence="2">
    <location>
        <begin position="283"/>
        <end position="306"/>
    </location>
</feature>
<evidence type="ECO:0000313" key="4">
    <source>
        <dbReference type="Proteomes" id="UP001430356"/>
    </source>
</evidence>
<comment type="caution">
    <text evidence="3">The sequence shown here is derived from an EMBL/GenBank/DDBJ whole genome shotgun (WGS) entry which is preliminary data.</text>
</comment>
<dbReference type="Proteomes" id="UP001430356">
    <property type="component" value="Unassembled WGS sequence"/>
</dbReference>
<dbReference type="AlphaFoldDB" id="A0AAW0F0X1"/>
<reference evidence="3 4" key="1">
    <citation type="journal article" date="2021" name="MBio">
        <title>A New Model Trypanosomatid, Novymonas esmeraldas: Genomic Perception of Its 'Candidatus Pandoraea novymonadis' Endosymbiont.</title>
        <authorList>
            <person name="Zakharova A."/>
            <person name="Saura A."/>
            <person name="Butenko A."/>
            <person name="Podesvova L."/>
            <person name="Warmusova S."/>
            <person name="Kostygov A.Y."/>
            <person name="Nenarokova A."/>
            <person name="Lukes J."/>
            <person name="Opperdoes F.R."/>
            <person name="Yurchenko V."/>
        </authorList>
    </citation>
    <scope>NUCLEOTIDE SEQUENCE [LARGE SCALE GENOMIC DNA]</scope>
    <source>
        <strain evidence="3 4">E262AT.01</strain>
    </source>
</reference>
<dbReference type="PANTHER" id="PTHR11875">
    <property type="entry name" value="TESTIS-SPECIFIC Y-ENCODED PROTEIN"/>
    <property type="match status" value="1"/>
</dbReference>
<evidence type="ECO:0000313" key="3">
    <source>
        <dbReference type="EMBL" id="KAK7198824.1"/>
    </source>
</evidence>
<dbReference type="InterPro" id="IPR037231">
    <property type="entry name" value="NAP-like_sf"/>
</dbReference>
<dbReference type="GO" id="GO:0005634">
    <property type="term" value="C:nucleus"/>
    <property type="evidence" value="ECO:0007669"/>
    <property type="project" value="InterPro"/>
</dbReference>
<dbReference type="InterPro" id="IPR002164">
    <property type="entry name" value="NAP_family"/>
</dbReference>
<dbReference type="SUPFAM" id="SSF143113">
    <property type="entry name" value="NAP-like"/>
    <property type="match status" value="1"/>
</dbReference>
<feature type="compositionally biased region" description="Acidic residues" evidence="2">
    <location>
        <begin position="175"/>
        <end position="190"/>
    </location>
</feature>
<comment type="similarity">
    <text evidence="1">Belongs to the nucleosome assembly protein (NAP) family.</text>
</comment>
<protein>
    <submittedName>
        <fullName evidence="3">Nucleosome assembly protein (NAP)</fullName>
    </submittedName>
</protein>
<feature type="compositionally biased region" description="Acidic residues" evidence="2">
    <location>
        <begin position="234"/>
        <end position="247"/>
    </location>
</feature>
<organism evidence="3 4">
    <name type="scientific">Novymonas esmeraldas</name>
    <dbReference type="NCBI Taxonomy" id="1808958"/>
    <lineage>
        <taxon>Eukaryota</taxon>
        <taxon>Discoba</taxon>
        <taxon>Euglenozoa</taxon>
        <taxon>Kinetoplastea</taxon>
        <taxon>Metakinetoplastina</taxon>
        <taxon>Trypanosomatida</taxon>
        <taxon>Trypanosomatidae</taxon>
        <taxon>Novymonas</taxon>
    </lineage>
</organism>
<dbReference type="GO" id="GO:0006334">
    <property type="term" value="P:nucleosome assembly"/>
    <property type="evidence" value="ECO:0007669"/>
    <property type="project" value="InterPro"/>
</dbReference>
<evidence type="ECO:0000256" key="2">
    <source>
        <dbReference type="SAM" id="MobiDB-lite"/>
    </source>
</evidence>
<sequence>MEAAQTIQAKLNELNNKQHREIDASDAKFNLEKNAIFAARRAVIADLIKSGELPSNFWALAFLSLLKTKSDESPTMPHFLGAYDEALLKAHLVDMEVEYTEQGHRITLRFTPNPFFEETELWAELQKSEVDAEEDAEEDGSGAELTPLMEVCVFSGITWKDGHGPLPYDHSDHSDDSDDDNDDDDDEGAEDNGVGAPPGTKRPRPADASAAAPSATQGSSVLEVFSEMPPHPDDETDEETSGEDEDFGNCTAEAVEEWEAEMEDRKTLLRLMEEFIHYDPVSSIRAAAEPDADSDGDAAEKRARVE</sequence>
<dbReference type="EMBL" id="JAECZO010000179">
    <property type="protein sequence ID" value="KAK7198824.1"/>
    <property type="molecule type" value="Genomic_DNA"/>
</dbReference>
<evidence type="ECO:0000256" key="1">
    <source>
        <dbReference type="ARBA" id="ARBA00009947"/>
    </source>
</evidence>
<feature type="compositionally biased region" description="Low complexity" evidence="2">
    <location>
        <begin position="206"/>
        <end position="215"/>
    </location>
</feature>
<name>A0AAW0F0X1_9TRYP</name>
<keyword evidence="4" id="KW-1185">Reference proteome</keyword>
<dbReference type="Gene3D" id="3.30.1120.90">
    <property type="entry name" value="Nucleosome assembly protein"/>
    <property type="match status" value="1"/>
</dbReference>
<proteinExistence type="inferred from homology"/>
<gene>
    <name evidence="3" type="ORF">NESM_000848100</name>
</gene>
<feature type="region of interest" description="Disordered" evidence="2">
    <location>
        <begin position="165"/>
        <end position="249"/>
    </location>
</feature>
<accession>A0AAW0F0X1</accession>